<dbReference type="InterPro" id="IPR002100">
    <property type="entry name" value="TF_MADSbox"/>
</dbReference>
<dbReference type="SMART" id="SM00432">
    <property type="entry name" value="MADS"/>
    <property type="match status" value="1"/>
</dbReference>
<evidence type="ECO:0000256" key="3">
    <source>
        <dbReference type="ARBA" id="ARBA00023125"/>
    </source>
</evidence>
<evidence type="ECO:0000256" key="5">
    <source>
        <dbReference type="ARBA" id="ARBA00023242"/>
    </source>
</evidence>
<evidence type="ECO:0000256" key="6">
    <source>
        <dbReference type="SAM" id="Coils"/>
    </source>
</evidence>
<dbReference type="GO" id="GO:0000981">
    <property type="term" value="F:DNA-binding transcription factor activity, RNA polymerase II-specific"/>
    <property type="evidence" value="ECO:0007669"/>
    <property type="project" value="InterPro"/>
</dbReference>
<dbReference type="CDD" id="cd00266">
    <property type="entry name" value="MADS_SRF_like"/>
    <property type="match status" value="1"/>
</dbReference>
<dbReference type="InterPro" id="IPR033897">
    <property type="entry name" value="SRF-like_MADS-box"/>
</dbReference>
<dbReference type="PANTHER" id="PTHR48019">
    <property type="entry name" value="SERUM RESPONSE FACTOR HOMOLOG"/>
    <property type="match status" value="1"/>
</dbReference>
<organism evidence="8 9">
    <name type="scientific">Acer negundo</name>
    <name type="common">Box elder</name>
    <dbReference type="NCBI Taxonomy" id="4023"/>
    <lineage>
        <taxon>Eukaryota</taxon>
        <taxon>Viridiplantae</taxon>
        <taxon>Streptophyta</taxon>
        <taxon>Embryophyta</taxon>
        <taxon>Tracheophyta</taxon>
        <taxon>Spermatophyta</taxon>
        <taxon>Magnoliopsida</taxon>
        <taxon>eudicotyledons</taxon>
        <taxon>Gunneridae</taxon>
        <taxon>Pentapetalae</taxon>
        <taxon>rosids</taxon>
        <taxon>malvids</taxon>
        <taxon>Sapindales</taxon>
        <taxon>Sapindaceae</taxon>
        <taxon>Hippocastanoideae</taxon>
        <taxon>Acereae</taxon>
        <taxon>Acer</taxon>
    </lineage>
</organism>
<dbReference type="PRINTS" id="PR00404">
    <property type="entry name" value="MADSDOMAIN"/>
</dbReference>
<dbReference type="FunFam" id="3.40.1810.10:FF:000024">
    <property type="entry name" value="Agamous-like MADS-box protein AGL80"/>
    <property type="match status" value="1"/>
</dbReference>
<dbReference type="AlphaFoldDB" id="A0AAD5I4N2"/>
<comment type="subcellular location">
    <subcellularLocation>
        <location evidence="1">Nucleus</location>
    </subcellularLocation>
</comment>
<dbReference type="InterPro" id="IPR036879">
    <property type="entry name" value="TF_MADSbox_sf"/>
</dbReference>
<keyword evidence="2" id="KW-0805">Transcription regulation</keyword>
<keyword evidence="9" id="KW-1185">Reference proteome</keyword>
<evidence type="ECO:0000313" key="9">
    <source>
        <dbReference type="Proteomes" id="UP001064489"/>
    </source>
</evidence>
<dbReference type="Proteomes" id="UP001064489">
    <property type="component" value="Chromosome 11"/>
</dbReference>
<keyword evidence="4" id="KW-0804">Transcription</keyword>
<feature type="domain" description="MADS-box" evidence="7">
    <location>
        <begin position="1"/>
        <end position="53"/>
    </location>
</feature>
<dbReference type="GO" id="GO:0005634">
    <property type="term" value="C:nucleus"/>
    <property type="evidence" value="ECO:0007669"/>
    <property type="project" value="UniProtKB-SubCell"/>
</dbReference>
<reference evidence="8" key="1">
    <citation type="journal article" date="2022" name="Plant J.">
        <title>Strategies of tolerance reflected in two North American maple genomes.</title>
        <authorList>
            <person name="McEvoy S.L."/>
            <person name="Sezen U.U."/>
            <person name="Trouern-Trend A."/>
            <person name="McMahon S.M."/>
            <person name="Schaberg P.G."/>
            <person name="Yang J."/>
            <person name="Wegrzyn J.L."/>
            <person name="Swenson N.G."/>
        </authorList>
    </citation>
    <scope>NUCLEOTIDE SEQUENCE</scope>
    <source>
        <strain evidence="8">91603</strain>
    </source>
</reference>
<name>A0AAD5I4N2_ACENE</name>
<dbReference type="SUPFAM" id="SSF55455">
    <property type="entry name" value="SRF-like"/>
    <property type="match status" value="1"/>
</dbReference>
<evidence type="ECO:0000256" key="2">
    <source>
        <dbReference type="ARBA" id="ARBA00023015"/>
    </source>
</evidence>
<dbReference type="GO" id="GO:0046983">
    <property type="term" value="F:protein dimerization activity"/>
    <property type="evidence" value="ECO:0007669"/>
    <property type="project" value="InterPro"/>
</dbReference>
<comment type="caution">
    <text evidence="8">The sequence shown here is derived from an EMBL/GenBank/DDBJ whole genome shotgun (WGS) entry which is preliminary data.</text>
</comment>
<evidence type="ECO:0000256" key="4">
    <source>
        <dbReference type="ARBA" id="ARBA00023163"/>
    </source>
</evidence>
<dbReference type="Pfam" id="PF00319">
    <property type="entry name" value="SRF-TF"/>
    <property type="match status" value="1"/>
</dbReference>
<dbReference type="Gene3D" id="3.40.1810.10">
    <property type="entry name" value="Transcription factor, MADS-box"/>
    <property type="match status" value="1"/>
</dbReference>
<reference evidence="8" key="2">
    <citation type="submission" date="2023-02" db="EMBL/GenBank/DDBJ databases">
        <authorList>
            <person name="Swenson N.G."/>
            <person name="Wegrzyn J.L."/>
            <person name="Mcevoy S.L."/>
        </authorList>
    </citation>
    <scope>NUCLEOTIDE SEQUENCE</scope>
    <source>
        <strain evidence="8">91603</strain>
        <tissue evidence="8">Leaf</tissue>
    </source>
</reference>
<dbReference type="PROSITE" id="PS50066">
    <property type="entry name" value="MADS_BOX_2"/>
    <property type="match status" value="1"/>
</dbReference>
<evidence type="ECO:0000259" key="7">
    <source>
        <dbReference type="PROSITE" id="PS50066"/>
    </source>
</evidence>
<dbReference type="GO" id="GO:0000987">
    <property type="term" value="F:cis-regulatory region sequence-specific DNA binding"/>
    <property type="evidence" value="ECO:0007669"/>
    <property type="project" value="InterPro"/>
</dbReference>
<dbReference type="InterPro" id="IPR050142">
    <property type="entry name" value="MADS-box/MEF2_TF"/>
</dbReference>
<sequence>MTRKKVNLSWIVKHSARKASLKKRTVGLLKKVSELSILCGVEAFVIIYSPNDRQPVMWPTRQEVQEILTRFNNMPEMERTKKMENQETYLKERVSKLEEQFDQEQKKNMELKVSNLMHNVYEGNFLDEMNVTDLESLVQFVNEKHTVIKIKLDLRQQASLSFDLIAPHSSSPLASASDQAPVMVPYQMAPNFNESDYDHHKNASLESSQCEQWFIDMMNNTDNIAGTSKRAKTNHKTGLSACYQPIAASSNISVETTPGLHPYGDNLRGLISTSGINMPILLPSSPLPFHFGGKSGENDFSIGLRPFHQGLIAPQGNKESDPTMVFPSSHFEGSDWGNDIALSLKPLENVEIGGNVTGGNMRLPS</sequence>
<keyword evidence="6" id="KW-0175">Coiled coil</keyword>
<keyword evidence="3" id="KW-0238">DNA-binding</keyword>
<protein>
    <recommendedName>
        <fullName evidence="7">MADS-box domain-containing protein</fullName>
    </recommendedName>
</protein>
<proteinExistence type="predicted"/>
<dbReference type="GO" id="GO:0045944">
    <property type="term" value="P:positive regulation of transcription by RNA polymerase II"/>
    <property type="evidence" value="ECO:0007669"/>
    <property type="project" value="InterPro"/>
</dbReference>
<feature type="coiled-coil region" evidence="6">
    <location>
        <begin position="80"/>
        <end position="114"/>
    </location>
</feature>
<gene>
    <name evidence="8" type="ORF">LWI28_000958</name>
</gene>
<accession>A0AAD5I4N2</accession>
<dbReference type="EMBL" id="JAJSOW010000108">
    <property type="protein sequence ID" value="KAI9152772.1"/>
    <property type="molecule type" value="Genomic_DNA"/>
</dbReference>
<evidence type="ECO:0000313" key="8">
    <source>
        <dbReference type="EMBL" id="KAI9152772.1"/>
    </source>
</evidence>
<evidence type="ECO:0000256" key="1">
    <source>
        <dbReference type="ARBA" id="ARBA00004123"/>
    </source>
</evidence>
<keyword evidence="5" id="KW-0539">Nucleus</keyword>